<protein>
    <submittedName>
        <fullName evidence="7">Ni/Fe hydrogenase subunit alpha</fullName>
    </submittedName>
</protein>
<comment type="cofactor">
    <cofactor evidence="6">
        <name>Fe cation</name>
        <dbReference type="ChEBI" id="CHEBI:24875"/>
    </cofactor>
</comment>
<dbReference type="InterPro" id="IPR001501">
    <property type="entry name" value="Ni-dep_hyd_lsu"/>
</dbReference>
<evidence type="ECO:0000256" key="6">
    <source>
        <dbReference type="PIRSR" id="PIRSR601501-1"/>
    </source>
</evidence>
<reference evidence="7" key="1">
    <citation type="journal article" date="2020" name="mSystems">
        <title>Genome- and Community-Level Interaction Insights into Carbon Utilization and Element Cycling Functions of Hydrothermarchaeota in Hydrothermal Sediment.</title>
        <authorList>
            <person name="Zhou Z."/>
            <person name="Liu Y."/>
            <person name="Xu W."/>
            <person name="Pan J."/>
            <person name="Luo Z.H."/>
            <person name="Li M."/>
        </authorList>
    </citation>
    <scope>NUCLEOTIDE SEQUENCE [LARGE SCALE GENOMIC DNA]</scope>
    <source>
        <strain evidence="7">SpSt-349</strain>
    </source>
</reference>
<keyword evidence="6" id="KW-0408">Iron</keyword>
<name>A0A831UDV0_GEOME</name>
<gene>
    <name evidence="7" type="ORF">ENQ87_12910</name>
</gene>
<dbReference type="SUPFAM" id="SSF56762">
    <property type="entry name" value="HydB/Nqo4-like"/>
    <property type="match status" value="1"/>
</dbReference>
<evidence type="ECO:0000256" key="3">
    <source>
        <dbReference type="ARBA" id="ARBA00022596"/>
    </source>
</evidence>
<evidence type="ECO:0000256" key="5">
    <source>
        <dbReference type="ARBA" id="ARBA00023002"/>
    </source>
</evidence>
<feature type="binding site" evidence="6">
    <location>
        <position position="62"/>
    </location>
    <ligand>
        <name>Mg(2+)</name>
        <dbReference type="ChEBI" id="CHEBI:18420"/>
    </ligand>
</feature>
<sequence length="484" mass="53002">MSRTITIDPVTRIEGHAAITIHLDDSGAVADARLHVTEFRGFEAFCAGRSLWEMPGITARICGICPISHSIAAARAGDAILGVDIPPAAAQLRRIANLASLIQSHALSFFHLCAADLLLGMDHDPAQRNLWGLLASRPDVVRRGIRLRQIGQRIVSLVAGQSVHPSWAVPGGVREPLDAERRGKIADLLPEGLTLTRWALDLLDEIYGRHAAEIGSFGDFPSLFAGLVGEDGNLEYYDGMLRFTDSTGAVVEEIPPDRYDLAIGERSEPWSYMKFPFYRSRAGEEGGGMFRVGPLARLNLCEEAGTPEADRELRIYRQLRGADGVVTGSFHYHHARLIEILHALERIGGILDDPAILDRHVRSEAGVNRRHGVGFCEAPRGTLFHDYEVDDDGLIRRLNLLIATGQNNLAMNRTILQVAREYIKGGKVSEGILNRIEHGIRAYDPCLSCATHAYGRMPFRVLLLAPDGTVVDEVTSTEKPAAAP</sequence>
<evidence type="ECO:0000256" key="4">
    <source>
        <dbReference type="ARBA" id="ARBA00022723"/>
    </source>
</evidence>
<dbReference type="GO" id="GO:0008901">
    <property type="term" value="F:ferredoxin hydrogenase activity"/>
    <property type="evidence" value="ECO:0007669"/>
    <property type="project" value="InterPro"/>
</dbReference>
<dbReference type="Gene3D" id="1.10.645.10">
    <property type="entry name" value="Cytochrome-c3 Hydrogenase, chain B"/>
    <property type="match status" value="1"/>
</dbReference>
<dbReference type="PANTHER" id="PTHR43600:SF2">
    <property type="entry name" value="F420-NON-REDUCING HYDROGENASE VHU SUBUNIT A"/>
    <property type="match status" value="1"/>
</dbReference>
<dbReference type="EMBL" id="DSOV01000058">
    <property type="protein sequence ID" value="HEN43247.1"/>
    <property type="molecule type" value="Genomic_DNA"/>
</dbReference>
<comment type="caution">
    <text evidence="7">The sequence shown here is derived from an EMBL/GenBank/DDBJ whole genome shotgun (WGS) entry which is preliminary data.</text>
</comment>
<keyword evidence="5" id="KW-0560">Oxidoreductase</keyword>
<dbReference type="PROSITE" id="PS00508">
    <property type="entry name" value="NI_HGENASE_L_2"/>
    <property type="match status" value="1"/>
</dbReference>
<feature type="binding site" evidence="6">
    <location>
        <position position="449"/>
    </location>
    <ligand>
        <name>Fe cation</name>
        <dbReference type="ChEBI" id="CHEBI:24875"/>
    </ligand>
</feature>
<keyword evidence="6" id="KW-0460">Magnesium</keyword>
<feature type="binding site" evidence="6">
    <location>
        <position position="65"/>
    </location>
    <ligand>
        <name>Ni(2+)</name>
        <dbReference type="ChEBI" id="CHEBI:49786"/>
    </ligand>
</feature>
<accession>A0A831UDV0</accession>
<keyword evidence="4 6" id="KW-0479">Metal-binding</keyword>
<evidence type="ECO:0000256" key="2">
    <source>
        <dbReference type="ARBA" id="ARBA00009292"/>
    </source>
</evidence>
<organism evidence="7">
    <name type="scientific">Geobacter metallireducens</name>
    <dbReference type="NCBI Taxonomy" id="28232"/>
    <lineage>
        <taxon>Bacteria</taxon>
        <taxon>Pseudomonadati</taxon>
        <taxon>Thermodesulfobacteriota</taxon>
        <taxon>Desulfuromonadia</taxon>
        <taxon>Geobacterales</taxon>
        <taxon>Geobacteraceae</taxon>
        <taxon>Geobacter</taxon>
    </lineage>
</organism>
<dbReference type="PANTHER" id="PTHR43600">
    <property type="entry name" value="COENZYME F420 HYDROGENASE, SUBUNIT ALPHA"/>
    <property type="match status" value="1"/>
</dbReference>
<evidence type="ECO:0000256" key="1">
    <source>
        <dbReference type="ARBA" id="ARBA00001967"/>
    </source>
</evidence>
<dbReference type="InterPro" id="IPR029014">
    <property type="entry name" value="NiFe-Hase_large"/>
</dbReference>
<feature type="binding site" evidence="6">
    <location>
        <position position="43"/>
    </location>
    <ligand>
        <name>Mg(2+)</name>
        <dbReference type="ChEBI" id="CHEBI:18420"/>
    </ligand>
</feature>
<comment type="similarity">
    <text evidence="2">Belongs to the [NiFe]/[NiFeSe] hydrogenase large subunit family.</text>
</comment>
<dbReference type="InterPro" id="IPR018194">
    <property type="entry name" value="Ni-dep_hyd_lsu_Ni_BS"/>
</dbReference>
<feature type="binding site" evidence="6">
    <location>
        <position position="65"/>
    </location>
    <ligand>
        <name>Fe cation</name>
        <dbReference type="ChEBI" id="CHEBI:24875"/>
    </ligand>
</feature>
<dbReference type="AlphaFoldDB" id="A0A831UDV0"/>
<comment type="cofactor">
    <cofactor evidence="1 6">
        <name>Ni(2+)</name>
        <dbReference type="ChEBI" id="CHEBI:49786"/>
    </cofactor>
</comment>
<feature type="binding site" evidence="6">
    <location>
        <position position="400"/>
    </location>
    <ligand>
        <name>Mg(2+)</name>
        <dbReference type="ChEBI" id="CHEBI:18420"/>
    </ligand>
</feature>
<feature type="binding site" evidence="6">
    <location>
        <position position="446"/>
    </location>
    <ligand>
        <name>Ni(2+)</name>
        <dbReference type="ChEBI" id="CHEBI:49786"/>
    </ligand>
</feature>
<feature type="binding site" evidence="6">
    <location>
        <position position="452"/>
    </location>
    <ligand>
        <name>Mg(2+)</name>
        <dbReference type="ChEBI" id="CHEBI:18420"/>
    </ligand>
</feature>
<proteinExistence type="inferred from homology"/>
<dbReference type="GO" id="GO:0016151">
    <property type="term" value="F:nickel cation binding"/>
    <property type="evidence" value="ECO:0007669"/>
    <property type="project" value="InterPro"/>
</dbReference>
<dbReference type="Pfam" id="PF00374">
    <property type="entry name" value="NiFeSe_Hases"/>
    <property type="match status" value="2"/>
</dbReference>
<evidence type="ECO:0000313" key="7">
    <source>
        <dbReference type="EMBL" id="HEN43247.1"/>
    </source>
</evidence>
<keyword evidence="3 6" id="KW-0533">Nickel</keyword>